<keyword evidence="2 3" id="KW-0040">ANK repeat</keyword>
<gene>
    <name evidence="4" type="ORF">PF327_04640</name>
</gene>
<dbReference type="Pfam" id="PF12796">
    <property type="entry name" value="Ank_2"/>
    <property type="match status" value="1"/>
</dbReference>
<dbReference type="EMBL" id="JAQIBC010000002">
    <property type="protein sequence ID" value="MDM5263477.1"/>
    <property type="molecule type" value="Genomic_DNA"/>
</dbReference>
<organism evidence="4 5">
    <name type="scientific">Sulfurovum xiamenensis</name>
    <dbReference type="NCBI Taxonomy" id="3019066"/>
    <lineage>
        <taxon>Bacteria</taxon>
        <taxon>Pseudomonadati</taxon>
        <taxon>Campylobacterota</taxon>
        <taxon>Epsilonproteobacteria</taxon>
        <taxon>Campylobacterales</taxon>
        <taxon>Sulfurovaceae</taxon>
        <taxon>Sulfurovum</taxon>
    </lineage>
</organism>
<feature type="repeat" description="ANK" evidence="3">
    <location>
        <begin position="37"/>
        <end position="69"/>
    </location>
</feature>
<keyword evidence="1" id="KW-0677">Repeat</keyword>
<protein>
    <submittedName>
        <fullName evidence="4">Ankyrin repeat domain-containing protein</fullName>
    </submittedName>
</protein>
<dbReference type="PROSITE" id="PS50088">
    <property type="entry name" value="ANK_REPEAT"/>
    <property type="match status" value="2"/>
</dbReference>
<name>A0ABT7QQW4_9BACT</name>
<dbReference type="Gene3D" id="1.25.40.20">
    <property type="entry name" value="Ankyrin repeat-containing domain"/>
    <property type="match status" value="1"/>
</dbReference>
<evidence type="ECO:0000256" key="1">
    <source>
        <dbReference type="ARBA" id="ARBA00022737"/>
    </source>
</evidence>
<reference evidence="4" key="1">
    <citation type="submission" date="2023-01" db="EMBL/GenBank/DDBJ databases">
        <title>Sulfurovum sp. XTW-4 genome assembly.</title>
        <authorList>
            <person name="Wang J."/>
        </authorList>
    </citation>
    <scope>NUCLEOTIDE SEQUENCE</scope>
    <source>
        <strain evidence="4">XTW-4</strain>
    </source>
</reference>
<dbReference type="Proteomes" id="UP001169066">
    <property type="component" value="Unassembled WGS sequence"/>
</dbReference>
<comment type="caution">
    <text evidence="4">The sequence shown here is derived from an EMBL/GenBank/DDBJ whole genome shotgun (WGS) entry which is preliminary data.</text>
</comment>
<evidence type="ECO:0000256" key="3">
    <source>
        <dbReference type="PROSITE-ProRule" id="PRU00023"/>
    </source>
</evidence>
<keyword evidence="5" id="KW-1185">Reference proteome</keyword>
<proteinExistence type="predicted"/>
<feature type="repeat" description="ANK" evidence="3">
    <location>
        <begin position="70"/>
        <end position="102"/>
    </location>
</feature>
<dbReference type="PRINTS" id="PR01415">
    <property type="entry name" value="ANKYRIN"/>
</dbReference>
<sequence>MEDEDFLRLEEIVYNNDLEAFKREFENGMDPDIQNIYGWTPLHIAIRRDRRDMVEYLWEQGADIDKVDGVGWTPLMEAVMDDMPEICAFLIEKGADVTIANKRGGTAGMIAQKFGRESMLKYFK</sequence>
<evidence type="ECO:0000313" key="4">
    <source>
        <dbReference type="EMBL" id="MDM5263477.1"/>
    </source>
</evidence>
<dbReference type="SUPFAM" id="SSF48403">
    <property type="entry name" value="Ankyrin repeat"/>
    <property type="match status" value="1"/>
</dbReference>
<accession>A0ABT7QQW4</accession>
<dbReference type="RefSeq" id="WP_289401514.1">
    <property type="nucleotide sequence ID" value="NZ_JAQIBC010000002.1"/>
</dbReference>
<dbReference type="InterPro" id="IPR002110">
    <property type="entry name" value="Ankyrin_rpt"/>
</dbReference>
<evidence type="ECO:0000313" key="5">
    <source>
        <dbReference type="Proteomes" id="UP001169066"/>
    </source>
</evidence>
<evidence type="ECO:0000256" key="2">
    <source>
        <dbReference type="ARBA" id="ARBA00023043"/>
    </source>
</evidence>
<dbReference type="PROSITE" id="PS50297">
    <property type="entry name" value="ANK_REP_REGION"/>
    <property type="match status" value="2"/>
</dbReference>
<dbReference type="SMART" id="SM00248">
    <property type="entry name" value="ANK"/>
    <property type="match status" value="2"/>
</dbReference>
<dbReference type="InterPro" id="IPR036770">
    <property type="entry name" value="Ankyrin_rpt-contain_sf"/>
</dbReference>
<dbReference type="PANTHER" id="PTHR24171">
    <property type="entry name" value="ANKYRIN REPEAT DOMAIN-CONTAINING PROTEIN 39-RELATED"/>
    <property type="match status" value="1"/>
</dbReference>